<name>A0ABQ6CMN6_9HYPH</name>
<evidence type="ECO:0000313" key="2">
    <source>
        <dbReference type="Proteomes" id="UP001156882"/>
    </source>
</evidence>
<protein>
    <recommendedName>
        <fullName evidence="3">Peptidoglycan binding domain-containing protein</fullName>
    </recommendedName>
</protein>
<dbReference type="RefSeq" id="WP_284314632.1">
    <property type="nucleotide sequence ID" value="NZ_BSPC01000052.1"/>
</dbReference>
<organism evidence="1 2">
    <name type="scientific">Labrys miyagiensis</name>
    <dbReference type="NCBI Taxonomy" id="346912"/>
    <lineage>
        <taxon>Bacteria</taxon>
        <taxon>Pseudomonadati</taxon>
        <taxon>Pseudomonadota</taxon>
        <taxon>Alphaproteobacteria</taxon>
        <taxon>Hyphomicrobiales</taxon>
        <taxon>Xanthobacteraceae</taxon>
        <taxon>Labrys</taxon>
    </lineage>
</organism>
<dbReference type="Proteomes" id="UP001156882">
    <property type="component" value="Unassembled WGS sequence"/>
</dbReference>
<reference evidence="2" key="1">
    <citation type="journal article" date="2019" name="Int. J. Syst. Evol. Microbiol.">
        <title>The Global Catalogue of Microorganisms (GCM) 10K type strain sequencing project: providing services to taxonomists for standard genome sequencing and annotation.</title>
        <authorList>
            <consortium name="The Broad Institute Genomics Platform"/>
            <consortium name="The Broad Institute Genome Sequencing Center for Infectious Disease"/>
            <person name="Wu L."/>
            <person name="Ma J."/>
        </authorList>
    </citation>
    <scope>NUCLEOTIDE SEQUENCE [LARGE SCALE GENOMIC DNA]</scope>
    <source>
        <strain evidence="2">NBRC 101365</strain>
    </source>
</reference>
<gene>
    <name evidence="1" type="ORF">GCM10007874_46430</name>
</gene>
<proteinExistence type="predicted"/>
<comment type="caution">
    <text evidence="1">The sequence shown here is derived from an EMBL/GenBank/DDBJ whole genome shotgun (WGS) entry which is preliminary data.</text>
</comment>
<dbReference type="InterPro" id="IPR036366">
    <property type="entry name" value="PGBDSf"/>
</dbReference>
<dbReference type="EMBL" id="BSPC01000052">
    <property type="protein sequence ID" value="GLS21626.1"/>
    <property type="molecule type" value="Genomic_DNA"/>
</dbReference>
<keyword evidence="2" id="KW-1185">Reference proteome</keyword>
<dbReference type="Gene3D" id="1.10.101.10">
    <property type="entry name" value="PGBD-like superfamily/PGBD"/>
    <property type="match status" value="1"/>
</dbReference>
<evidence type="ECO:0000313" key="1">
    <source>
        <dbReference type="EMBL" id="GLS21626.1"/>
    </source>
</evidence>
<accession>A0ABQ6CMN6</accession>
<sequence>MALQSKSFGGDSKLEAAAVSDPAHILRGASGEHVSKIQRALMQLFDQAAIERPELSDASYGDSTEKTVKAYKSRKDQEIINHTYQSSPDAIVGKMTMAKLDGELVEKEKDDPDYFFFRDAQKELVKADIARARVMVGNVVARLRLVGGIGPDGGLLIMPRNYLYYETKLKILNVFHINSFRDDDLPAPQDIVARLTREFSGFRGLPAQAGDVSDQINFSVLLENFANLQASLDRPFNREFYTMGTFRGAPLSFYAAFVDARNPKDETVRFTRNYFDERIMPTQDDRAVTVAHERCHTIFRAKGHPGTGDNPFCVTPHLGDPNVTSSEEALMNPYCYEWFIVSMQPTYLPRQDRNNGCGT</sequence>
<evidence type="ECO:0008006" key="3">
    <source>
        <dbReference type="Google" id="ProtNLM"/>
    </source>
</evidence>